<dbReference type="RefSeq" id="WP_012874699.1">
    <property type="nucleotide sequence ID" value="NC_013525.1"/>
</dbReference>
<dbReference type="PANTHER" id="PTHR13887:SF41">
    <property type="entry name" value="THIOREDOXIN SUPERFAMILY PROTEIN"/>
    <property type="match status" value="1"/>
</dbReference>
<dbReference type="InterPro" id="IPR001853">
    <property type="entry name" value="DSBA-like_thioredoxin_dom"/>
</dbReference>
<organism evidence="2 3">
    <name type="scientific">Thermobaculum terrenum (strain ATCC BAA-798 / CCMEE 7001 / YNP1)</name>
    <dbReference type="NCBI Taxonomy" id="525904"/>
    <lineage>
        <taxon>Bacteria</taxon>
        <taxon>Bacillati</taxon>
        <taxon>Chloroflexota</taxon>
        <taxon>Chloroflexia</taxon>
        <taxon>Candidatus Thermobaculales</taxon>
        <taxon>Candidatus Thermobaculaceae</taxon>
        <taxon>Thermobaculum</taxon>
    </lineage>
</organism>
<sequence length="219" mass="25160">MATLEFWADYICPWAYVARVRIDPLIKEYKNSVKLEIKALPLEWVNGVPTSRESLEAEWWVAAVHDRRAVFGLYRDNTFPNTAIPVFRAGKAALLQSYDKFLEFDLQVRRALFQDGMDISKVDVLLSIASRVGLDLDRFRKYMDSEESLEAVKQDYEQGREKLDPQGSHSFVLPNGKHLYNPAAASITWDRDRIVGLNPPPCIGSNCDEIYRLLFEISK</sequence>
<dbReference type="OrthoDB" id="9799122at2"/>
<dbReference type="AlphaFoldDB" id="D1CFF8"/>
<dbReference type="KEGG" id="ttr:Tter_0747"/>
<dbReference type="STRING" id="525904.Tter_0747"/>
<keyword evidence="2" id="KW-0413">Isomerase</keyword>
<name>D1CFF8_THET1</name>
<reference evidence="3" key="1">
    <citation type="journal article" date="2010" name="Stand. Genomic Sci.">
        <title>Complete genome sequence of 'Thermobaculum terrenum' type strain (YNP1).</title>
        <authorList>
            <person name="Kiss H."/>
            <person name="Cleland D."/>
            <person name="Lapidus A."/>
            <person name="Lucas S."/>
            <person name="Glavina Del Rio T."/>
            <person name="Nolan M."/>
            <person name="Tice H."/>
            <person name="Han C."/>
            <person name="Goodwin L."/>
            <person name="Pitluck S."/>
            <person name="Liolios K."/>
            <person name="Ivanova N."/>
            <person name="Mavromatis K."/>
            <person name="Ovchinnikova G."/>
            <person name="Pati A."/>
            <person name="Chen A."/>
            <person name="Palaniappan K."/>
            <person name="Land M."/>
            <person name="Hauser L."/>
            <person name="Chang Y."/>
            <person name="Jeffries C."/>
            <person name="Lu M."/>
            <person name="Brettin T."/>
            <person name="Detter J."/>
            <person name="Goker M."/>
            <person name="Tindall B."/>
            <person name="Beck B."/>
            <person name="McDermott T."/>
            <person name="Woyke T."/>
            <person name="Bristow J."/>
            <person name="Eisen J."/>
            <person name="Markowitz V."/>
            <person name="Hugenholtz P."/>
            <person name="Kyrpides N."/>
            <person name="Klenk H."/>
            <person name="Cheng J."/>
        </authorList>
    </citation>
    <scope>NUCLEOTIDE SEQUENCE [LARGE SCALE GENOMIC DNA]</scope>
    <source>
        <strain evidence="3">ATCC BAA-798 / YNP1</strain>
    </source>
</reference>
<evidence type="ECO:0000313" key="2">
    <source>
        <dbReference type="EMBL" id="ACZ41664.1"/>
    </source>
</evidence>
<dbReference type="Proteomes" id="UP000000323">
    <property type="component" value="Chromosome 1"/>
</dbReference>
<keyword evidence="3" id="KW-1185">Reference proteome</keyword>
<dbReference type="HOGENOM" id="CLU_1204180_0_0_0"/>
<accession>D1CFF8</accession>
<evidence type="ECO:0000259" key="1">
    <source>
        <dbReference type="Pfam" id="PF01323"/>
    </source>
</evidence>
<evidence type="ECO:0000313" key="3">
    <source>
        <dbReference type="Proteomes" id="UP000000323"/>
    </source>
</evidence>
<gene>
    <name evidence="2" type="ordered locus">Tter_0747</name>
</gene>
<protein>
    <submittedName>
        <fullName evidence="2">Dithiol-disulfide isomerase involved in polyketide biosynthesis-like protein</fullName>
    </submittedName>
</protein>
<dbReference type="EMBL" id="CP001825">
    <property type="protein sequence ID" value="ACZ41664.1"/>
    <property type="molecule type" value="Genomic_DNA"/>
</dbReference>
<dbReference type="SUPFAM" id="SSF52833">
    <property type="entry name" value="Thioredoxin-like"/>
    <property type="match status" value="1"/>
</dbReference>
<dbReference type="GO" id="GO:0016853">
    <property type="term" value="F:isomerase activity"/>
    <property type="evidence" value="ECO:0007669"/>
    <property type="project" value="UniProtKB-KW"/>
</dbReference>
<dbReference type="PANTHER" id="PTHR13887">
    <property type="entry name" value="GLUTATHIONE S-TRANSFERASE KAPPA"/>
    <property type="match status" value="1"/>
</dbReference>
<dbReference type="GO" id="GO:0016491">
    <property type="term" value="F:oxidoreductase activity"/>
    <property type="evidence" value="ECO:0007669"/>
    <property type="project" value="InterPro"/>
</dbReference>
<dbReference type="eggNOG" id="COG2761">
    <property type="taxonomic scope" value="Bacteria"/>
</dbReference>
<feature type="domain" description="DSBA-like thioredoxin" evidence="1">
    <location>
        <begin position="3"/>
        <end position="161"/>
    </location>
</feature>
<dbReference type="Pfam" id="PF01323">
    <property type="entry name" value="DSBA"/>
    <property type="match status" value="1"/>
</dbReference>
<proteinExistence type="predicted"/>
<dbReference type="InterPro" id="IPR036249">
    <property type="entry name" value="Thioredoxin-like_sf"/>
</dbReference>
<dbReference type="Gene3D" id="3.40.30.10">
    <property type="entry name" value="Glutaredoxin"/>
    <property type="match status" value="1"/>
</dbReference>